<sequence>MSFWSRLWGSEKALEKGAGALIKTGDALFYTAEEKAQDSDQRNAQVREFLLQWIKSTSGQNIARRLIAIAFSAVYLLLVLLVAALSILAALAGQDGNALAAAASAAWGLLVEVTSVQGLIMFFYFAPNKIGEAIATFKGRVSADKA</sequence>
<gene>
    <name evidence="2" type="ORF">MJO52_11985</name>
</gene>
<feature type="transmembrane region" description="Helical" evidence="1">
    <location>
        <begin position="66"/>
        <end position="92"/>
    </location>
</feature>
<proteinExistence type="predicted"/>
<accession>A0ABY4V698</accession>
<keyword evidence="3" id="KW-1185">Reference proteome</keyword>
<dbReference type="EMBL" id="CP092418">
    <property type="protein sequence ID" value="USD19801.1"/>
    <property type="molecule type" value="Genomic_DNA"/>
</dbReference>
<protein>
    <submittedName>
        <fullName evidence="2">Uncharacterized protein</fullName>
    </submittedName>
</protein>
<dbReference type="Proteomes" id="UP001055658">
    <property type="component" value="Chromosome"/>
</dbReference>
<dbReference type="RefSeq" id="WP_252081895.1">
    <property type="nucleotide sequence ID" value="NZ_CP092418.1"/>
</dbReference>
<keyword evidence="1" id="KW-0812">Transmembrane</keyword>
<keyword evidence="1" id="KW-0472">Membrane</keyword>
<reference evidence="2" key="1">
    <citation type="submission" date="2022-02" db="EMBL/GenBank/DDBJ databases">
        <title>Coral-associated bacteria.</title>
        <authorList>
            <person name="Tang K."/>
            <person name="Wang X."/>
        </authorList>
    </citation>
    <scope>NUCLEOTIDE SEQUENCE</scope>
    <source>
        <strain evidence="2">SCSIO 43006</strain>
    </source>
</reference>
<evidence type="ECO:0000313" key="2">
    <source>
        <dbReference type="EMBL" id="USD19801.1"/>
    </source>
</evidence>
<evidence type="ECO:0000313" key="3">
    <source>
        <dbReference type="Proteomes" id="UP001055658"/>
    </source>
</evidence>
<feature type="transmembrane region" description="Helical" evidence="1">
    <location>
        <begin position="98"/>
        <end position="125"/>
    </location>
</feature>
<organism evidence="2 3">
    <name type="scientific">Microbulbifer variabilis</name>
    <dbReference type="NCBI Taxonomy" id="266805"/>
    <lineage>
        <taxon>Bacteria</taxon>
        <taxon>Pseudomonadati</taxon>
        <taxon>Pseudomonadota</taxon>
        <taxon>Gammaproteobacteria</taxon>
        <taxon>Cellvibrionales</taxon>
        <taxon>Microbulbiferaceae</taxon>
        <taxon>Microbulbifer</taxon>
    </lineage>
</organism>
<name>A0ABY4V698_9GAMM</name>
<evidence type="ECO:0000256" key="1">
    <source>
        <dbReference type="SAM" id="Phobius"/>
    </source>
</evidence>
<keyword evidence="1" id="KW-1133">Transmembrane helix</keyword>